<evidence type="ECO:0000259" key="8">
    <source>
        <dbReference type="Pfam" id="PF00275"/>
    </source>
</evidence>
<keyword evidence="3 7" id="KW-0028">Amino-acid biosynthesis</keyword>
<evidence type="ECO:0000256" key="4">
    <source>
        <dbReference type="ARBA" id="ARBA00022679"/>
    </source>
</evidence>
<dbReference type="PROSITE" id="PS00885">
    <property type="entry name" value="EPSP_SYNTHASE_2"/>
    <property type="match status" value="1"/>
</dbReference>
<feature type="binding site" evidence="7">
    <location>
        <position position="167"/>
    </location>
    <ligand>
        <name>3-phosphoshikimate</name>
        <dbReference type="ChEBI" id="CHEBI:145989"/>
    </ligand>
</feature>
<comment type="function">
    <text evidence="7">Catalyzes the transfer of the enolpyruvyl moiety of phosphoenolpyruvate (PEP) to the 5-hydroxyl of shikimate-3-phosphate (S3P) to produce enolpyruvyl shikimate-3-phosphate and inorganic phosphate.</text>
</comment>
<proteinExistence type="inferred from homology"/>
<dbReference type="InterPro" id="IPR013792">
    <property type="entry name" value="RNA3'P_cycl/enolpyr_Trfase_a/b"/>
</dbReference>
<dbReference type="InterPro" id="IPR006264">
    <property type="entry name" value="EPSP_synthase"/>
</dbReference>
<dbReference type="CDD" id="cd01556">
    <property type="entry name" value="EPSP_synthase"/>
    <property type="match status" value="1"/>
</dbReference>
<feature type="binding site" evidence="7">
    <location>
        <position position="95"/>
    </location>
    <ligand>
        <name>phosphoenolpyruvate</name>
        <dbReference type="ChEBI" id="CHEBI:58702"/>
    </ligand>
</feature>
<dbReference type="Pfam" id="PF00275">
    <property type="entry name" value="EPSP_synthase"/>
    <property type="match status" value="1"/>
</dbReference>
<feature type="binding site" evidence="7">
    <location>
        <position position="21"/>
    </location>
    <ligand>
        <name>3-phosphoshikimate</name>
        <dbReference type="ChEBI" id="CHEBI:145989"/>
    </ligand>
</feature>
<evidence type="ECO:0000256" key="6">
    <source>
        <dbReference type="ARBA" id="ARBA00044633"/>
    </source>
</evidence>
<feature type="binding site" evidence="7">
    <location>
        <position position="26"/>
    </location>
    <ligand>
        <name>3-phosphoshikimate</name>
        <dbReference type="ChEBI" id="CHEBI:145989"/>
    </ligand>
</feature>
<comment type="subcellular location">
    <subcellularLocation>
        <location evidence="7">Cytoplasm</location>
    </subcellularLocation>
</comment>
<accession>A0ABM5QLV6</accession>
<dbReference type="InterPro" id="IPR001986">
    <property type="entry name" value="Enolpyruvate_Tfrase_dom"/>
</dbReference>
<protein>
    <recommendedName>
        <fullName evidence="7">3-phosphoshikimate 1-carboxyvinyltransferase</fullName>
        <ecNumber evidence="7">2.5.1.19</ecNumber>
    </recommendedName>
    <alternativeName>
        <fullName evidence="7">5-enolpyruvylshikimate-3-phosphate synthase</fullName>
        <shortName evidence="7">EPSP synthase</shortName>
        <shortName evidence="7">EPSPS</shortName>
    </alternativeName>
</protein>
<feature type="active site" description="Proton acceptor" evidence="7">
    <location>
        <position position="321"/>
    </location>
</feature>
<evidence type="ECO:0000256" key="5">
    <source>
        <dbReference type="ARBA" id="ARBA00023141"/>
    </source>
</evidence>
<reference evidence="9 10" key="1">
    <citation type="submission" date="2014-07" db="EMBL/GenBank/DDBJ databases">
        <title>Complete genome sequence of Corynebacterium atypicum DSM 44849: identifiction of the mycolic acid biosynthesis genes.</title>
        <authorList>
            <person name="Tippelt A."/>
            <person name="Mollmann S."/>
            <person name="Albersmeier A."/>
            <person name="Jaenicke S."/>
            <person name="Ruckert C."/>
            <person name="Tauch A."/>
        </authorList>
    </citation>
    <scope>NUCLEOTIDE SEQUENCE [LARGE SCALE GENOMIC DNA]</scope>
    <source>
        <strain evidence="9 10">R2070</strain>
    </source>
</reference>
<dbReference type="PROSITE" id="PS00104">
    <property type="entry name" value="EPSP_SYNTHASE_1"/>
    <property type="match status" value="1"/>
</dbReference>
<feature type="binding site" evidence="7">
    <location>
        <position position="168"/>
    </location>
    <ligand>
        <name>3-phosphoshikimate</name>
        <dbReference type="ChEBI" id="CHEBI:145989"/>
    </ligand>
</feature>
<dbReference type="PANTHER" id="PTHR21090:SF5">
    <property type="entry name" value="PENTAFUNCTIONAL AROM POLYPEPTIDE"/>
    <property type="match status" value="1"/>
</dbReference>
<dbReference type="HAMAP" id="MF_00210">
    <property type="entry name" value="EPSP_synth"/>
    <property type="match status" value="1"/>
</dbReference>
<sequence length="437" mass="45342">MWPAPQVTGQLRWTQRVPGSKSMTNRALVLAALADGPSQLIGALCSRDTDLMAAALSGLGAKIRGSEQYTGSDSTTLSVEPGQLHGGTVDCGLAGTVMRFVPPVAATTPAGCHIVFDGDAQARRRPMREILQALRALGVAVDGAGLPCTVHGGGARGGKVTIDASGSSQFVSGLLLSAPRFTEGIQVHHQGPQLPSVPHIDMTVSMLRAAGADVKVAADGHTWRVAPGKLQGRTWVIEPDLSNAAPFLAAAAVSGGTVLVVGWPRSTDQPGDRMREILAAMGAQVRFVRSDDPDHDQDLSVTGPEAGTLTGIDINMRDIGELAPTVSALAALATTPSRLTGIAHLRGHETDRLKALSCELTGLGGNCVETPDGLEIEPAALHGGVWHSYADHRMATAGAILGLRVGGVFVEDIQTTAKTLPGFQLMWQAMVDGTARG</sequence>
<evidence type="ECO:0000256" key="7">
    <source>
        <dbReference type="HAMAP-Rule" id="MF_00210"/>
    </source>
</evidence>
<dbReference type="NCBIfam" id="TIGR01356">
    <property type="entry name" value="aroA"/>
    <property type="match status" value="1"/>
</dbReference>
<feature type="binding site" evidence="7">
    <location>
        <position position="393"/>
    </location>
    <ligand>
        <name>phosphoenolpyruvate</name>
        <dbReference type="ChEBI" id="CHEBI:58702"/>
    </ligand>
</feature>
<evidence type="ECO:0000313" key="9">
    <source>
        <dbReference type="EMBL" id="AIG63790.1"/>
    </source>
</evidence>
<keyword evidence="5 7" id="KW-0057">Aromatic amino acid biosynthesis</keyword>
<dbReference type="EC" id="2.5.1.19" evidence="7"/>
<feature type="binding site" evidence="7">
    <location>
        <position position="348"/>
    </location>
    <ligand>
        <name>3-phosphoshikimate</name>
        <dbReference type="ChEBI" id="CHEBI:145989"/>
    </ligand>
</feature>
<evidence type="ECO:0000256" key="1">
    <source>
        <dbReference type="ARBA" id="ARBA00004811"/>
    </source>
</evidence>
<evidence type="ECO:0000313" key="10">
    <source>
        <dbReference type="Proteomes" id="UP000028504"/>
    </source>
</evidence>
<feature type="domain" description="Enolpyruvate transferase" evidence="8">
    <location>
        <begin position="14"/>
        <end position="424"/>
    </location>
</feature>
<feature type="binding site" evidence="7">
    <location>
        <position position="418"/>
    </location>
    <ligand>
        <name>phosphoenolpyruvate</name>
        <dbReference type="ChEBI" id="CHEBI:58702"/>
    </ligand>
</feature>
<dbReference type="SUPFAM" id="SSF55205">
    <property type="entry name" value="EPT/RTPC-like"/>
    <property type="match status" value="1"/>
</dbReference>
<gene>
    <name evidence="7" type="primary">aroA</name>
    <name evidence="9" type="ORF">CATYP_02810</name>
</gene>
<feature type="binding site" evidence="7">
    <location>
        <position position="352"/>
    </location>
    <ligand>
        <name>phosphoenolpyruvate</name>
        <dbReference type="ChEBI" id="CHEBI:58702"/>
    </ligand>
</feature>
<dbReference type="EMBL" id="CP008944">
    <property type="protein sequence ID" value="AIG63790.1"/>
    <property type="molecule type" value="Genomic_DNA"/>
</dbReference>
<keyword evidence="7" id="KW-0963">Cytoplasm</keyword>
<feature type="binding site" evidence="7">
    <location>
        <position position="169"/>
    </location>
    <ligand>
        <name>3-phosphoshikimate</name>
        <dbReference type="ChEBI" id="CHEBI:145989"/>
    </ligand>
</feature>
<comment type="catalytic activity">
    <reaction evidence="6">
        <text>3-phosphoshikimate + phosphoenolpyruvate = 5-O-(1-carboxyvinyl)-3-phosphoshikimate + phosphate</text>
        <dbReference type="Rhea" id="RHEA:21256"/>
        <dbReference type="ChEBI" id="CHEBI:43474"/>
        <dbReference type="ChEBI" id="CHEBI:57701"/>
        <dbReference type="ChEBI" id="CHEBI:58702"/>
        <dbReference type="ChEBI" id="CHEBI:145989"/>
        <dbReference type="EC" id="2.5.1.19"/>
    </reaction>
    <physiologicalReaction direction="left-to-right" evidence="6">
        <dbReference type="Rhea" id="RHEA:21257"/>
    </physiologicalReaction>
</comment>
<name>A0ABM5QLV6_9CORY</name>
<feature type="binding site" evidence="7">
    <location>
        <position position="21"/>
    </location>
    <ligand>
        <name>phosphoenolpyruvate</name>
        <dbReference type="ChEBI" id="CHEBI:58702"/>
    </ligand>
</feature>
<keyword evidence="4 7" id="KW-0808">Transferase</keyword>
<dbReference type="PIRSF" id="PIRSF000505">
    <property type="entry name" value="EPSPS"/>
    <property type="match status" value="1"/>
</dbReference>
<dbReference type="Proteomes" id="UP000028504">
    <property type="component" value="Chromosome"/>
</dbReference>
<evidence type="ECO:0000256" key="2">
    <source>
        <dbReference type="ARBA" id="ARBA00009948"/>
    </source>
</evidence>
<feature type="binding site" evidence="7">
    <location>
        <position position="196"/>
    </location>
    <ligand>
        <name>3-phosphoshikimate</name>
        <dbReference type="ChEBI" id="CHEBI:145989"/>
    </ligand>
</feature>
<feature type="binding site" evidence="7">
    <location>
        <position position="169"/>
    </location>
    <ligand>
        <name>phosphoenolpyruvate</name>
        <dbReference type="ChEBI" id="CHEBI:58702"/>
    </ligand>
</feature>
<comment type="similarity">
    <text evidence="2 7">Belongs to the EPSP synthase family.</text>
</comment>
<dbReference type="InterPro" id="IPR023193">
    <property type="entry name" value="EPSP_synthase_CS"/>
</dbReference>
<comment type="pathway">
    <text evidence="1 7">Metabolic intermediate biosynthesis; chorismate biosynthesis; chorismate from D-erythrose 4-phosphate and phosphoenolpyruvate: step 6/7.</text>
</comment>
<comment type="subunit">
    <text evidence="7">Monomer.</text>
</comment>
<keyword evidence="10" id="KW-1185">Reference proteome</keyword>
<dbReference type="InterPro" id="IPR036968">
    <property type="entry name" value="Enolpyruvate_Tfrase_sf"/>
</dbReference>
<feature type="binding site" evidence="7">
    <location>
        <position position="321"/>
    </location>
    <ligand>
        <name>3-phosphoshikimate</name>
        <dbReference type="ChEBI" id="CHEBI:145989"/>
    </ligand>
</feature>
<organism evidence="9 10">
    <name type="scientific">Corynebacterium atypicum</name>
    <dbReference type="NCBI Taxonomy" id="191610"/>
    <lineage>
        <taxon>Bacteria</taxon>
        <taxon>Bacillati</taxon>
        <taxon>Actinomycetota</taxon>
        <taxon>Actinomycetes</taxon>
        <taxon>Mycobacteriales</taxon>
        <taxon>Corynebacteriaceae</taxon>
        <taxon>Corynebacterium</taxon>
    </lineage>
</organism>
<feature type="binding site" evidence="7">
    <location>
        <position position="22"/>
    </location>
    <ligand>
        <name>3-phosphoshikimate</name>
        <dbReference type="ChEBI" id="CHEBI:145989"/>
    </ligand>
</feature>
<dbReference type="PANTHER" id="PTHR21090">
    <property type="entry name" value="AROM/DEHYDROQUINATE SYNTHASE"/>
    <property type="match status" value="1"/>
</dbReference>
<comment type="caution">
    <text evidence="7">Lacks conserved residue(s) required for the propagation of feature annotation.</text>
</comment>
<feature type="binding site" evidence="7">
    <location>
        <position position="125"/>
    </location>
    <ligand>
        <name>phosphoenolpyruvate</name>
        <dbReference type="ChEBI" id="CHEBI:58702"/>
    </ligand>
</feature>
<evidence type="ECO:0000256" key="3">
    <source>
        <dbReference type="ARBA" id="ARBA00022605"/>
    </source>
</evidence>
<dbReference type="Gene3D" id="3.65.10.10">
    <property type="entry name" value="Enolpyruvate transferase domain"/>
    <property type="match status" value="2"/>
</dbReference>